<dbReference type="SUPFAM" id="SSF50729">
    <property type="entry name" value="PH domain-like"/>
    <property type="match status" value="1"/>
</dbReference>
<sequence>MAIQLKGNHMWILDGETNDVVERFPVAFIQQPTSFNDQNHIYNNILIFTVQLPNENPGELHIFQCVSHDAINLVDDIYHWMKNYGVAITDTNNSNNGNYCFAKKKNSKKKKMNHHHHLNLI</sequence>
<dbReference type="GO" id="GO:0035023">
    <property type="term" value="P:regulation of Rho protein signal transduction"/>
    <property type="evidence" value="ECO:0007669"/>
    <property type="project" value="TreeGrafter"/>
</dbReference>
<dbReference type="VEuPathDB" id="VectorBase:SSCA000761"/>
<dbReference type="InterPro" id="IPR011993">
    <property type="entry name" value="PH-like_dom_sf"/>
</dbReference>
<proteinExistence type="predicted"/>
<dbReference type="AlphaFoldDB" id="A0A132ACZ9"/>
<dbReference type="PANTHER" id="PTHR12287:SF23">
    <property type="entry name" value="AROUSER, ISOFORM A-RELATED"/>
    <property type="match status" value="1"/>
</dbReference>
<reference evidence="1 2" key="1">
    <citation type="journal article" date="2015" name="Parasit. Vectors">
        <title>Draft genome of the scabies mite.</title>
        <authorList>
            <person name="Rider S.D.Jr."/>
            <person name="Morgan M.S."/>
            <person name="Arlian L.G."/>
        </authorList>
    </citation>
    <scope>NUCLEOTIDE SEQUENCE [LARGE SCALE GENOMIC DNA]</scope>
    <source>
        <strain evidence="1">Arlian Lab</strain>
    </source>
</reference>
<dbReference type="GO" id="GO:0007266">
    <property type="term" value="P:Rho protein signal transduction"/>
    <property type="evidence" value="ECO:0007669"/>
    <property type="project" value="TreeGrafter"/>
</dbReference>
<evidence type="ECO:0000313" key="1">
    <source>
        <dbReference type="EMBL" id="KPM08842.1"/>
    </source>
</evidence>
<accession>A0A132ACZ9</accession>
<evidence type="ECO:0000313" key="2">
    <source>
        <dbReference type="Proteomes" id="UP000616769"/>
    </source>
</evidence>
<dbReference type="GO" id="GO:0005886">
    <property type="term" value="C:plasma membrane"/>
    <property type="evidence" value="ECO:0007669"/>
    <property type="project" value="TreeGrafter"/>
</dbReference>
<name>A0A132ACZ9_SARSC</name>
<dbReference type="OrthoDB" id="4680325at2759"/>
<gene>
    <name evidence="1" type="ORF">QR98_0073670</name>
</gene>
<dbReference type="Gene3D" id="2.30.29.30">
    <property type="entry name" value="Pleckstrin-homology domain (PH domain)/Phosphotyrosine-binding domain (PTB)"/>
    <property type="match status" value="1"/>
</dbReference>
<dbReference type="EMBL" id="JXLN01012771">
    <property type="protein sequence ID" value="KPM08842.1"/>
    <property type="molecule type" value="Genomic_DNA"/>
</dbReference>
<dbReference type="PANTHER" id="PTHR12287">
    <property type="entry name" value="EPIDERMAL GROWTH FACTOR RECEPTOR KINASE SUBSTRATE EPS8-RELATED PROTEIN"/>
    <property type="match status" value="1"/>
</dbReference>
<organism evidence="1 2">
    <name type="scientific">Sarcoptes scabiei</name>
    <name type="common">Itch mite</name>
    <name type="synonym">Acarus scabiei</name>
    <dbReference type="NCBI Taxonomy" id="52283"/>
    <lineage>
        <taxon>Eukaryota</taxon>
        <taxon>Metazoa</taxon>
        <taxon>Ecdysozoa</taxon>
        <taxon>Arthropoda</taxon>
        <taxon>Chelicerata</taxon>
        <taxon>Arachnida</taxon>
        <taxon>Acari</taxon>
        <taxon>Acariformes</taxon>
        <taxon>Sarcoptiformes</taxon>
        <taxon>Astigmata</taxon>
        <taxon>Psoroptidia</taxon>
        <taxon>Sarcoptoidea</taxon>
        <taxon>Sarcoptidae</taxon>
        <taxon>Sarcoptinae</taxon>
        <taxon>Sarcoptes</taxon>
    </lineage>
</organism>
<comment type="caution">
    <text evidence="1">The sequence shown here is derived from an EMBL/GenBank/DDBJ whole genome shotgun (WGS) entry which is preliminary data.</text>
</comment>
<dbReference type="Pfam" id="PF08416">
    <property type="entry name" value="PTB"/>
    <property type="match status" value="1"/>
</dbReference>
<dbReference type="InterPro" id="IPR039801">
    <property type="entry name" value="EPS8-like"/>
</dbReference>
<protein>
    <submittedName>
        <fullName evidence="1">Phosphotyrosine-binding domain containing protein</fullName>
    </submittedName>
</protein>
<dbReference type="Proteomes" id="UP000616769">
    <property type="component" value="Unassembled WGS sequence"/>
</dbReference>
<dbReference type="InterPro" id="IPR013625">
    <property type="entry name" value="PTB"/>
</dbReference>
<dbReference type="GO" id="GO:0003779">
    <property type="term" value="F:actin binding"/>
    <property type="evidence" value="ECO:0007669"/>
    <property type="project" value="TreeGrafter"/>
</dbReference>